<dbReference type="GO" id="GO:0008206">
    <property type="term" value="P:bile acid metabolic process"/>
    <property type="evidence" value="ECO:0007669"/>
    <property type="project" value="UniProtKB-ARBA"/>
</dbReference>
<dbReference type="Proteomes" id="UP000824101">
    <property type="component" value="Unassembled WGS sequence"/>
</dbReference>
<dbReference type="InterPro" id="IPR036291">
    <property type="entry name" value="NAD(P)-bd_dom_sf"/>
</dbReference>
<proteinExistence type="inferred from homology"/>
<comment type="similarity">
    <text evidence="1 3">Belongs to the short-chain dehydrogenases/reductases (SDR) family.</text>
</comment>
<evidence type="ECO:0000313" key="4">
    <source>
        <dbReference type="EMBL" id="HIZ78373.1"/>
    </source>
</evidence>
<evidence type="ECO:0000313" key="5">
    <source>
        <dbReference type="Proteomes" id="UP000824101"/>
    </source>
</evidence>
<dbReference type="Pfam" id="PF00106">
    <property type="entry name" value="adh_short"/>
    <property type="match status" value="1"/>
</dbReference>
<protein>
    <submittedName>
        <fullName evidence="4">SDR family NAD(P)-dependent oxidoreductase</fullName>
    </submittedName>
</protein>
<comment type="caution">
    <text evidence="4">The sequence shown here is derived from an EMBL/GenBank/DDBJ whole genome shotgun (WGS) entry which is preliminary data.</text>
</comment>
<dbReference type="SUPFAM" id="SSF51735">
    <property type="entry name" value="NAD(P)-binding Rossmann-fold domains"/>
    <property type="match status" value="1"/>
</dbReference>
<dbReference type="PANTHER" id="PTHR24321">
    <property type="entry name" value="DEHYDROGENASES, SHORT CHAIN"/>
    <property type="match status" value="1"/>
</dbReference>
<organism evidence="4 5">
    <name type="scientific">Candidatus Lachnoclostridium stercorigallinarum</name>
    <dbReference type="NCBI Taxonomy" id="2838634"/>
    <lineage>
        <taxon>Bacteria</taxon>
        <taxon>Bacillati</taxon>
        <taxon>Bacillota</taxon>
        <taxon>Clostridia</taxon>
        <taxon>Lachnospirales</taxon>
        <taxon>Lachnospiraceae</taxon>
    </lineage>
</organism>
<evidence type="ECO:0000256" key="3">
    <source>
        <dbReference type="RuleBase" id="RU000363"/>
    </source>
</evidence>
<reference evidence="4" key="1">
    <citation type="journal article" date="2021" name="PeerJ">
        <title>Extensive microbial diversity within the chicken gut microbiome revealed by metagenomics and culture.</title>
        <authorList>
            <person name="Gilroy R."/>
            <person name="Ravi A."/>
            <person name="Getino M."/>
            <person name="Pursley I."/>
            <person name="Horton D.L."/>
            <person name="Alikhan N.F."/>
            <person name="Baker D."/>
            <person name="Gharbi K."/>
            <person name="Hall N."/>
            <person name="Watson M."/>
            <person name="Adriaenssens E.M."/>
            <person name="Foster-Nyarko E."/>
            <person name="Jarju S."/>
            <person name="Secka A."/>
            <person name="Antonio M."/>
            <person name="Oren A."/>
            <person name="Chaudhuri R.R."/>
            <person name="La Ragione R."/>
            <person name="Hildebrand F."/>
            <person name="Pallen M.J."/>
        </authorList>
    </citation>
    <scope>NUCLEOTIDE SEQUENCE</scope>
    <source>
        <strain evidence="4">ChiBcec1-1093</strain>
    </source>
</reference>
<dbReference type="CDD" id="cd05233">
    <property type="entry name" value="SDR_c"/>
    <property type="match status" value="1"/>
</dbReference>
<dbReference type="GO" id="GO:0016491">
    <property type="term" value="F:oxidoreductase activity"/>
    <property type="evidence" value="ECO:0007669"/>
    <property type="project" value="UniProtKB-KW"/>
</dbReference>
<evidence type="ECO:0000256" key="1">
    <source>
        <dbReference type="ARBA" id="ARBA00006484"/>
    </source>
</evidence>
<dbReference type="InterPro" id="IPR020904">
    <property type="entry name" value="Sc_DH/Rdtase_CS"/>
</dbReference>
<name>A0A9D2GEM6_9FIRM</name>
<dbReference type="PRINTS" id="PR00080">
    <property type="entry name" value="SDRFAMILY"/>
</dbReference>
<accession>A0A9D2GEM6</accession>
<keyword evidence="2" id="KW-0560">Oxidoreductase</keyword>
<dbReference type="FunFam" id="3.40.50.720:FF:000084">
    <property type="entry name" value="Short-chain dehydrogenase reductase"/>
    <property type="match status" value="1"/>
</dbReference>
<dbReference type="Gene3D" id="3.40.50.720">
    <property type="entry name" value="NAD(P)-binding Rossmann-like Domain"/>
    <property type="match status" value="1"/>
</dbReference>
<dbReference type="EMBL" id="DXBC01000018">
    <property type="protein sequence ID" value="HIZ78373.1"/>
    <property type="molecule type" value="Genomic_DNA"/>
</dbReference>
<sequence length="258" mass="28600">MEEKKTVLITGGAMGQGRAHACKYAENGFNVILADMLDPEQDAFQETIRECEKKGAEVLAVKCNVTSTEDMEHLFAEAWNRFGRLDVVIANAGIINFGYTWELTDEQVEKVININLIGTWRTNKYAAQYMLKQGFGRIINISSTSGLYGTPKLATYCMSKWGILGLTKTLAKEVGPKGIIVNALCPTKVKTPMCETMDYVQFINDLTGKNFATVEEMFAGVPFLEVEDIASMVYWMGTSREAGKFNGREVALDLGTLQ</sequence>
<dbReference type="AlphaFoldDB" id="A0A9D2GEM6"/>
<dbReference type="InterPro" id="IPR002347">
    <property type="entry name" value="SDR_fam"/>
</dbReference>
<dbReference type="PANTHER" id="PTHR24321:SF8">
    <property type="entry name" value="ESTRADIOL 17-BETA-DEHYDROGENASE 8-RELATED"/>
    <property type="match status" value="1"/>
</dbReference>
<dbReference type="PRINTS" id="PR00081">
    <property type="entry name" value="GDHRDH"/>
</dbReference>
<evidence type="ECO:0000256" key="2">
    <source>
        <dbReference type="ARBA" id="ARBA00023002"/>
    </source>
</evidence>
<dbReference type="PROSITE" id="PS00061">
    <property type="entry name" value="ADH_SHORT"/>
    <property type="match status" value="1"/>
</dbReference>
<gene>
    <name evidence="4" type="ORF">IAA17_01080</name>
</gene>
<reference evidence="4" key="2">
    <citation type="submission" date="2021-04" db="EMBL/GenBank/DDBJ databases">
        <authorList>
            <person name="Gilroy R."/>
        </authorList>
    </citation>
    <scope>NUCLEOTIDE SEQUENCE</scope>
    <source>
        <strain evidence="4">ChiBcec1-1093</strain>
    </source>
</reference>